<dbReference type="InterPro" id="IPR009057">
    <property type="entry name" value="Homeodomain-like_sf"/>
</dbReference>
<keyword evidence="2" id="KW-0238">DNA-binding</keyword>
<dbReference type="InterPro" id="IPR001347">
    <property type="entry name" value="SIS_dom"/>
</dbReference>
<dbReference type="InterPro" id="IPR047640">
    <property type="entry name" value="RpiR-like"/>
</dbReference>
<dbReference type="Pfam" id="PF01380">
    <property type="entry name" value="SIS"/>
    <property type="match status" value="1"/>
</dbReference>
<protein>
    <submittedName>
        <fullName evidence="6">MurR/RpiR family transcriptional regulator</fullName>
    </submittedName>
</protein>
<evidence type="ECO:0000256" key="2">
    <source>
        <dbReference type="ARBA" id="ARBA00023125"/>
    </source>
</evidence>
<keyword evidence="3" id="KW-0804">Transcription</keyword>
<dbReference type="EMBL" id="CP023483">
    <property type="protein sequence ID" value="ATF25907.1"/>
    <property type="molecule type" value="Genomic_DNA"/>
</dbReference>
<dbReference type="GO" id="GO:0003700">
    <property type="term" value="F:DNA-binding transcription factor activity"/>
    <property type="evidence" value="ECO:0007669"/>
    <property type="project" value="InterPro"/>
</dbReference>
<dbReference type="SUPFAM" id="SSF46689">
    <property type="entry name" value="Homeodomain-like"/>
    <property type="match status" value="1"/>
</dbReference>
<evidence type="ECO:0000256" key="1">
    <source>
        <dbReference type="ARBA" id="ARBA00023015"/>
    </source>
</evidence>
<reference evidence="6 7" key="1">
    <citation type="submission" date="2017-09" db="EMBL/GenBank/DDBJ databases">
        <title>Complete Genome Sequences of Two Strains of the Meat Spoilage Bacterium Brochothrix thermosphacta Isolated from Ground Chicken.</title>
        <authorList>
            <person name="Paoli G.C."/>
            <person name="Wijey C."/>
            <person name="Chen C.-Y."/>
            <person name="Nguyen L."/>
            <person name="Yan X."/>
            <person name="Irwin P.L."/>
        </authorList>
    </citation>
    <scope>NUCLEOTIDE SEQUENCE [LARGE SCALE GENOMIC DNA]</scope>
    <source>
        <strain evidence="6 7">BI</strain>
    </source>
</reference>
<dbReference type="PROSITE" id="PS51464">
    <property type="entry name" value="SIS"/>
    <property type="match status" value="1"/>
</dbReference>
<accession>A0A1D2KY18</accession>
<evidence type="ECO:0000259" key="5">
    <source>
        <dbReference type="PROSITE" id="PS51464"/>
    </source>
</evidence>
<dbReference type="SUPFAM" id="SSF53697">
    <property type="entry name" value="SIS domain"/>
    <property type="match status" value="1"/>
</dbReference>
<dbReference type="PROSITE" id="PS51071">
    <property type="entry name" value="HTH_RPIR"/>
    <property type="match status" value="1"/>
</dbReference>
<dbReference type="Pfam" id="PF01418">
    <property type="entry name" value="HTH_6"/>
    <property type="match status" value="1"/>
</dbReference>
<dbReference type="AlphaFoldDB" id="A0A1D2KY18"/>
<dbReference type="CDD" id="cd05013">
    <property type="entry name" value="SIS_RpiR"/>
    <property type="match status" value="1"/>
</dbReference>
<evidence type="ECO:0000313" key="6">
    <source>
        <dbReference type="EMBL" id="ATF25907.1"/>
    </source>
</evidence>
<dbReference type="InterPro" id="IPR000281">
    <property type="entry name" value="HTH_RpiR"/>
</dbReference>
<dbReference type="RefSeq" id="WP_069120168.1">
    <property type="nucleotide sequence ID" value="NZ_CBCPHX010000004.1"/>
</dbReference>
<organism evidence="6 7">
    <name type="scientific">Brochothrix thermosphacta</name>
    <name type="common">Microbacterium thermosphactum</name>
    <dbReference type="NCBI Taxonomy" id="2756"/>
    <lineage>
        <taxon>Bacteria</taxon>
        <taxon>Bacillati</taxon>
        <taxon>Bacillota</taxon>
        <taxon>Bacilli</taxon>
        <taxon>Bacillales</taxon>
        <taxon>Listeriaceae</taxon>
        <taxon>Brochothrix</taxon>
    </lineage>
</organism>
<feature type="domain" description="SIS" evidence="5">
    <location>
        <begin position="113"/>
        <end position="255"/>
    </location>
</feature>
<proteinExistence type="predicted"/>
<keyword evidence="1" id="KW-0805">Transcription regulation</keyword>
<dbReference type="GO" id="GO:0097367">
    <property type="term" value="F:carbohydrate derivative binding"/>
    <property type="evidence" value="ECO:0007669"/>
    <property type="project" value="InterPro"/>
</dbReference>
<dbReference type="PANTHER" id="PTHR30514">
    <property type="entry name" value="GLUCOKINASE"/>
    <property type="match status" value="1"/>
</dbReference>
<dbReference type="InterPro" id="IPR046348">
    <property type="entry name" value="SIS_dom_sf"/>
</dbReference>
<dbReference type="InterPro" id="IPR036388">
    <property type="entry name" value="WH-like_DNA-bd_sf"/>
</dbReference>
<feature type="domain" description="HTH rpiR-type" evidence="4">
    <location>
        <begin position="1"/>
        <end position="74"/>
    </location>
</feature>
<dbReference type="InterPro" id="IPR035472">
    <property type="entry name" value="RpiR-like_SIS"/>
</dbReference>
<gene>
    <name evidence="6" type="ORF">CNY62_05555</name>
</gene>
<dbReference type="Gene3D" id="3.40.50.10490">
    <property type="entry name" value="Glucose-6-phosphate isomerase like protein, domain 1"/>
    <property type="match status" value="1"/>
</dbReference>
<evidence type="ECO:0000256" key="3">
    <source>
        <dbReference type="ARBA" id="ARBA00023163"/>
    </source>
</evidence>
<sequence length="258" mass="29172">MKLINANYPSMSESERHLLHYITQHIDLLPNLSIIKLSEEANVSTATIVRTMKKLGFNGFTDFKIRLKDENETNPRFAIIEQVDQEIQTAILKNALEVTKTIQLLESGTIEDTVQKIRHAKRVILLARGFSEMIAQEMQVKLQLLNTYCEMYSDPNIIRIVSTRLNPDDVIICVSLSGETSELVEAAQNCQAQKVTCISLTCSPTSKLALLSELNFTGYKSEDSLIPDYEVRSRLPLQVMARILLDAYAIRTAHTKNQ</sequence>
<dbReference type="KEGG" id="bths:CNY62_05555"/>
<name>A0A1D2KY18_BROTH</name>
<dbReference type="PANTHER" id="PTHR30514:SF21">
    <property type="entry name" value="RPIR-FAMILY TRANSCRIPTIONAL REGULATOR"/>
    <property type="match status" value="1"/>
</dbReference>
<dbReference type="OrthoDB" id="2367514at2"/>
<dbReference type="GO" id="GO:1901135">
    <property type="term" value="P:carbohydrate derivative metabolic process"/>
    <property type="evidence" value="ECO:0007669"/>
    <property type="project" value="InterPro"/>
</dbReference>
<evidence type="ECO:0000313" key="7">
    <source>
        <dbReference type="Proteomes" id="UP000243591"/>
    </source>
</evidence>
<keyword evidence="7" id="KW-1185">Reference proteome</keyword>
<dbReference type="Proteomes" id="UP000243591">
    <property type="component" value="Chromosome"/>
</dbReference>
<dbReference type="STRING" id="2756.BFR44_06300"/>
<evidence type="ECO:0000259" key="4">
    <source>
        <dbReference type="PROSITE" id="PS51071"/>
    </source>
</evidence>
<dbReference type="Gene3D" id="1.10.10.10">
    <property type="entry name" value="Winged helix-like DNA-binding domain superfamily/Winged helix DNA-binding domain"/>
    <property type="match status" value="1"/>
</dbReference>
<dbReference type="GO" id="GO:0003677">
    <property type="term" value="F:DNA binding"/>
    <property type="evidence" value="ECO:0007669"/>
    <property type="project" value="UniProtKB-KW"/>
</dbReference>